<comment type="pathway">
    <text evidence="7">Cell wall biogenesis; peptidoglycan biosynthesis.</text>
</comment>
<keyword evidence="10" id="KW-1185">Reference proteome</keyword>
<comment type="cofactor">
    <cofactor evidence="7">
        <name>Mg(2+)</name>
        <dbReference type="ChEBI" id="CHEBI:18420"/>
    </cofactor>
</comment>
<dbReference type="HAMAP" id="MF_00038">
    <property type="entry name" value="MraY"/>
    <property type="match status" value="1"/>
</dbReference>
<evidence type="ECO:0000256" key="5">
    <source>
        <dbReference type="ARBA" id="ARBA00022989"/>
    </source>
</evidence>
<comment type="subcellular location">
    <subcellularLocation>
        <location evidence="7">Cell membrane</location>
        <topology evidence="7">Multi-pass membrane protein</topology>
    </subcellularLocation>
    <subcellularLocation>
        <location evidence="1">Membrane</location>
        <topology evidence="1">Multi-pass membrane protein</topology>
    </subcellularLocation>
</comment>
<dbReference type="RefSeq" id="WP_307402772.1">
    <property type="nucleotide sequence ID" value="NZ_JAUSUX010000016.1"/>
</dbReference>
<evidence type="ECO:0000256" key="4">
    <source>
        <dbReference type="ARBA" id="ARBA00022692"/>
    </source>
</evidence>
<dbReference type="NCBIfam" id="TIGR00445">
    <property type="entry name" value="mraY"/>
    <property type="match status" value="1"/>
</dbReference>
<keyword evidence="7" id="KW-0479">Metal-binding</keyword>
<proteinExistence type="inferred from homology"/>
<accession>A0ABU0B3W0</accession>
<keyword evidence="4 7" id="KW-0812">Transmembrane</keyword>
<protein>
    <recommendedName>
        <fullName evidence="7 8">Phospho-N-acetylmuramoyl-pentapeptide-transferase</fullName>
        <ecNumber evidence="7 8">2.7.8.13</ecNumber>
    </recommendedName>
    <alternativeName>
        <fullName evidence="7">UDP-MurNAc-pentapeptide phosphotransferase</fullName>
    </alternativeName>
</protein>
<dbReference type="InterPro" id="IPR003524">
    <property type="entry name" value="PNAcMuramoyl-5peptid_Trfase"/>
</dbReference>
<dbReference type="Pfam" id="PF00953">
    <property type="entry name" value="Glycos_transf_4"/>
    <property type="match status" value="1"/>
</dbReference>
<keyword evidence="3 7" id="KW-0808">Transferase</keyword>
<dbReference type="PROSITE" id="PS01347">
    <property type="entry name" value="MRAY_1"/>
    <property type="match status" value="1"/>
</dbReference>
<evidence type="ECO:0000256" key="6">
    <source>
        <dbReference type="ARBA" id="ARBA00023136"/>
    </source>
</evidence>
<gene>
    <name evidence="7" type="primary">mraY</name>
    <name evidence="9" type="ORF">J2Z49_002091</name>
</gene>
<keyword evidence="7" id="KW-1003">Cell membrane</keyword>
<sequence length="333" mass="35236">MGTNDLWLLLSKALLISLAVTLLLGPLTIPLLRRLKFGQSIRNDGPVTHLSKGGTPTMGGIMFLAGTTVAGLWLAHRFPEGLLVLGVTLGFGLIGFLDDYIKVALKRSLGLRAREKLFGQVILSVLLALLAVSTFGRGTDLVIPFSGFFVPGGLTVELGTWGYLLFAVLVVVGTANAVNLTDGLDGLAAGVTVPVAAALVLISLLMDKLGIAIIMAALMGGCLGFLVYNHHPARIFMGDTGSLALGGALGAAAVLTRSELFLLVIGGVYVLEALSVIIQVISFQLFGRRVFRMSPLHHHFELGGWSEQRVVYTFWGFTLVLALLGLAGLYQLG</sequence>
<dbReference type="EMBL" id="JAUSUX010000016">
    <property type="protein sequence ID" value="MDQ0286974.1"/>
    <property type="molecule type" value="Genomic_DNA"/>
</dbReference>
<dbReference type="CDD" id="cd06852">
    <property type="entry name" value="GT_MraY"/>
    <property type="match status" value="1"/>
</dbReference>
<evidence type="ECO:0000256" key="8">
    <source>
        <dbReference type="NCBIfam" id="TIGR00445"/>
    </source>
</evidence>
<feature type="transmembrane region" description="Helical" evidence="7">
    <location>
        <begin position="117"/>
        <end position="136"/>
    </location>
</feature>
<feature type="transmembrane region" description="Helical" evidence="7">
    <location>
        <begin position="211"/>
        <end position="228"/>
    </location>
</feature>
<evidence type="ECO:0000256" key="1">
    <source>
        <dbReference type="ARBA" id="ARBA00004141"/>
    </source>
</evidence>
<keyword evidence="7" id="KW-0132">Cell division</keyword>
<keyword evidence="7" id="KW-0133">Cell shape</keyword>
<keyword evidence="7" id="KW-0460">Magnesium</keyword>
<dbReference type="PANTHER" id="PTHR22926">
    <property type="entry name" value="PHOSPHO-N-ACETYLMURAMOYL-PENTAPEPTIDE-TRANSFERASE"/>
    <property type="match status" value="1"/>
</dbReference>
<evidence type="ECO:0000256" key="2">
    <source>
        <dbReference type="ARBA" id="ARBA00005583"/>
    </source>
</evidence>
<name>A0ABU0B3W0_9FIRM</name>
<feature type="transmembrane region" description="Helical" evidence="7">
    <location>
        <begin position="148"/>
        <end position="172"/>
    </location>
</feature>
<evidence type="ECO:0000256" key="7">
    <source>
        <dbReference type="HAMAP-Rule" id="MF_00038"/>
    </source>
</evidence>
<feature type="transmembrane region" description="Helical" evidence="7">
    <location>
        <begin position="261"/>
        <end position="286"/>
    </location>
</feature>
<comment type="function">
    <text evidence="7">Catalyzes the initial step of the lipid cycle reactions in the biosynthesis of the cell wall peptidoglycan: transfers peptidoglycan precursor phospho-MurNAc-pentapeptide from UDP-MurNAc-pentapeptide onto the lipid carrier undecaprenyl phosphate, yielding undecaprenyl-pyrophosphoryl-MurNAc-pentapeptide, known as lipid I.</text>
</comment>
<dbReference type="PROSITE" id="PS01348">
    <property type="entry name" value="MRAY_2"/>
    <property type="match status" value="1"/>
</dbReference>
<dbReference type="EC" id="2.7.8.13" evidence="7 8"/>
<comment type="catalytic activity">
    <reaction evidence="7">
        <text>UDP-N-acetyl-alpha-D-muramoyl-L-alanyl-gamma-D-glutamyl-meso-2,6-diaminopimeloyl-D-alanyl-D-alanine + di-trans,octa-cis-undecaprenyl phosphate = di-trans,octa-cis-undecaprenyl diphospho-N-acetyl-alpha-D-muramoyl-L-alanyl-D-glutamyl-meso-2,6-diaminopimeloyl-D-alanyl-D-alanine + UMP</text>
        <dbReference type="Rhea" id="RHEA:28386"/>
        <dbReference type="ChEBI" id="CHEBI:57865"/>
        <dbReference type="ChEBI" id="CHEBI:60392"/>
        <dbReference type="ChEBI" id="CHEBI:61386"/>
        <dbReference type="ChEBI" id="CHEBI:61387"/>
        <dbReference type="EC" id="2.7.8.13"/>
    </reaction>
</comment>
<dbReference type="InterPro" id="IPR018480">
    <property type="entry name" value="PNAcMuramoyl-5peptid_Trfase_CS"/>
</dbReference>
<organism evidence="9 10">
    <name type="scientific">Desulfofundulus luciae</name>
    <dbReference type="NCBI Taxonomy" id="74702"/>
    <lineage>
        <taxon>Bacteria</taxon>
        <taxon>Bacillati</taxon>
        <taxon>Bacillota</taxon>
        <taxon>Clostridia</taxon>
        <taxon>Eubacteriales</taxon>
        <taxon>Peptococcaceae</taxon>
        <taxon>Desulfofundulus</taxon>
    </lineage>
</organism>
<keyword evidence="7" id="KW-0961">Cell wall biogenesis/degradation</keyword>
<evidence type="ECO:0000313" key="10">
    <source>
        <dbReference type="Proteomes" id="UP001225644"/>
    </source>
</evidence>
<comment type="similarity">
    <text evidence="2 7">Belongs to the glycosyltransferase 4 family. MraY subfamily.</text>
</comment>
<comment type="caution">
    <text evidence="9">The sequence shown here is derived from an EMBL/GenBank/DDBJ whole genome shotgun (WGS) entry which is preliminary data.</text>
</comment>
<feature type="transmembrane region" description="Helical" evidence="7">
    <location>
        <begin position="235"/>
        <end position="255"/>
    </location>
</feature>
<dbReference type="InterPro" id="IPR000715">
    <property type="entry name" value="Glycosyl_transferase_4"/>
</dbReference>
<feature type="transmembrane region" description="Helical" evidence="7">
    <location>
        <begin position="53"/>
        <end position="75"/>
    </location>
</feature>
<feature type="transmembrane region" description="Helical" evidence="7">
    <location>
        <begin position="6"/>
        <end position="32"/>
    </location>
</feature>
<keyword evidence="5 7" id="KW-1133">Transmembrane helix</keyword>
<keyword evidence="7" id="KW-0131">Cell cycle</keyword>
<keyword evidence="7" id="KW-0573">Peptidoglycan synthesis</keyword>
<evidence type="ECO:0000313" key="9">
    <source>
        <dbReference type="EMBL" id="MDQ0286974.1"/>
    </source>
</evidence>
<evidence type="ECO:0000256" key="3">
    <source>
        <dbReference type="ARBA" id="ARBA00022679"/>
    </source>
</evidence>
<dbReference type="Proteomes" id="UP001225644">
    <property type="component" value="Unassembled WGS sequence"/>
</dbReference>
<feature type="transmembrane region" description="Helical" evidence="7">
    <location>
        <begin position="310"/>
        <end position="330"/>
    </location>
</feature>
<dbReference type="GO" id="GO:0016740">
    <property type="term" value="F:transferase activity"/>
    <property type="evidence" value="ECO:0007669"/>
    <property type="project" value="UniProtKB-KW"/>
</dbReference>
<feature type="transmembrane region" description="Helical" evidence="7">
    <location>
        <begin position="184"/>
        <end position="205"/>
    </location>
</feature>
<feature type="transmembrane region" description="Helical" evidence="7">
    <location>
        <begin position="81"/>
        <end position="97"/>
    </location>
</feature>
<reference evidence="9 10" key="1">
    <citation type="submission" date="2023-07" db="EMBL/GenBank/DDBJ databases">
        <title>Genomic Encyclopedia of Type Strains, Phase IV (KMG-IV): sequencing the most valuable type-strain genomes for metagenomic binning, comparative biology and taxonomic classification.</title>
        <authorList>
            <person name="Goeker M."/>
        </authorList>
    </citation>
    <scope>NUCLEOTIDE SEQUENCE [LARGE SCALE GENOMIC DNA]</scope>
    <source>
        <strain evidence="9 10">DSM 12396</strain>
    </source>
</reference>
<keyword evidence="6 7" id="KW-0472">Membrane</keyword>
<dbReference type="PANTHER" id="PTHR22926:SF5">
    <property type="entry name" value="PHOSPHO-N-ACETYLMURAMOYL-PENTAPEPTIDE-TRANSFERASE HOMOLOG"/>
    <property type="match status" value="1"/>
</dbReference>